<dbReference type="SMART" id="SM00458">
    <property type="entry name" value="RICIN"/>
    <property type="match status" value="1"/>
</dbReference>
<dbReference type="Gene3D" id="3.20.20.80">
    <property type="entry name" value="Glycosidases"/>
    <property type="match status" value="1"/>
</dbReference>
<evidence type="ECO:0000259" key="7">
    <source>
        <dbReference type="PROSITE" id="PS50022"/>
    </source>
</evidence>
<evidence type="ECO:0000256" key="6">
    <source>
        <dbReference type="SAM" id="MobiDB-lite"/>
    </source>
</evidence>
<gene>
    <name evidence="8" type="ORF">SSEG_03164</name>
</gene>
<dbReference type="InterPro" id="IPR035992">
    <property type="entry name" value="Ricin_B-like_lectins"/>
</dbReference>
<dbReference type="InterPro" id="IPR057739">
    <property type="entry name" value="Glyco_hydro_29_N"/>
</dbReference>
<dbReference type="GO" id="GO:0016139">
    <property type="term" value="P:glycoside catabolic process"/>
    <property type="evidence" value="ECO:0007669"/>
    <property type="project" value="TreeGrafter"/>
</dbReference>
<evidence type="ECO:0000256" key="2">
    <source>
        <dbReference type="ARBA" id="ARBA00012662"/>
    </source>
</evidence>
<dbReference type="Pfam" id="PF01120">
    <property type="entry name" value="Alpha_L_fucos"/>
    <property type="match status" value="1"/>
</dbReference>
<dbReference type="EMBL" id="CM000951">
    <property type="protein sequence ID" value="EDY56584.2"/>
    <property type="molecule type" value="Genomic_DNA"/>
</dbReference>
<dbReference type="SMART" id="SM00231">
    <property type="entry name" value="FA58C"/>
    <property type="match status" value="1"/>
</dbReference>
<dbReference type="SUPFAM" id="SSF50370">
    <property type="entry name" value="Ricin B-like lectins"/>
    <property type="match status" value="1"/>
</dbReference>
<evidence type="ECO:0000256" key="1">
    <source>
        <dbReference type="ARBA" id="ARBA00007951"/>
    </source>
</evidence>
<dbReference type="GO" id="GO:0004560">
    <property type="term" value="F:alpha-L-fucosidase activity"/>
    <property type="evidence" value="ECO:0007669"/>
    <property type="project" value="InterPro"/>
</dbReference>
<dbReference type="SMART" id="SM00812">
    <property type="entry name" value="Alpha_L_fucos"/>
    <property type="match status" value="1"/>
</dbReference>
<dbReference type="SUPFAM" id="SSF51445">
    <property type="entry name" value="(Trans)glycosidases"/>
    <property type="match status" value="1"/>
</dbReference>
<evidence type="ECO:0000313" key="9">
    <source>
        <dbReference type="Proteomes" id="UP000002785"/>
    </source>
</evidence>
<protein>
    <recommendedName>
        <fullName evidence="2">alpha-L-fucosidase</fullName>
        <ecNumber evidence="2">3.2.1.51</ecNumber>
    </recommendedName>
</protein>
<dbReference type="Gene3D" id="2.80.10.50">
    <property type="match status" value="2"/>
</dbReference>
<feature type="domain" description="F5/8 type C" evidence="7">
    <location>
        <begin position="634"/>
        <end position="777"/>
    </location>
</feature>
<feature type="region of interest" description="Disordered" evidence="6">
    <location>
        <begin position="451"/>
        <end position="470"/>
    </location>
</feature>
<keyword evidence="4" id="KW-0378">Hydrolase</keyword>
<dbReference type="PANTHER" id="PTHR10030:SF37">
    <property type="entry name" value="ALPHA-L-FUCOSIDASE-RELATED"/>
    <property type="match status" value="1"/>
</dbReference>
<dbReference type="HOGENOM" id="CLU_002934_3_0_11"/>
<feature type="region of interest" description="Disordered" evidence="6">
    <location>
        <begin position="14"/>
        <end position="33"/>
    </location>
</feature>
<name>B5HUS9_STRX2</name>
<dbReference type="Pfam" id="PF14200">
    <property type="entry name" value="RicinB_lectin_2"/>
    <property type="match status" value="2"/>
</dbReference>
<dbReference type="Pfam" id="PF00754">
    <property type="entry name" value="F5_F8_type_C"/>
    <property type="match status" value="1"/>
</dbReference>
<dbReference type="PANTHER" id="PTHR10030">
    <property type="entry name" value="ALPHA-L-FUCOSIDASE"/>
    <property type="match status" value="1"/>
</dbReference>
<dbReference type="InterPro" id="IPR000933">
    <property type="entry name" value="Glyco_hydro_29"/>
</dbReference>
<evidence type="ECO:0000256" key="3">
    <source>
        <dbReference type="ARBA" id="ARBA00022729"/>
    </source>
</evidence>
<dbReference type="PROSITE" id="PS50231">
    <property type="entry name" value="RICIN_B_LECTIN"/>
    <property type="match status" value="1"/>
</dbReference>
<dbReference type="GO" id="GO:0006004">
    <property type="term" value="P:fucose metabolic process"/>
    <property type="evidence" value="ECO:0007669"/>
    <property type="project" value="TreeGrafter"/>
</dbReference>
<keyword evidence="5" id="KW-0326">Glycosidase</keyword>
<dbReference type="Proteomes" id="UP000002785">
    <property type="component" value="Chromosome"/>
</dbReference>
<accession>B5HUS9</accession>
<evidence type="ECO:0000256" key="4">
    <source>
        <dbReference type="ARBA" id="ARBA00022801"/>
    </source>
</evidence>
<dbReference type="AlphaFoldDB" id="B5HUS9"/>
<dbReference type="PROSITE" id="PS50022">
    <property type="entry name" value="FA58C_3"/>
    <property type="match status" value="1"/>
</dbReference>
<dbReference type="Gene3D" id="2.60.120.260">
    <property type="entry name" value="Galactose-binding domain-like"/>
    <property type="match status" value="1"/>
</dbReference>
<dbReference type="InterPro" id="IPR000772">
    <property type="entry name" value="Ricin_B_lectin"/>
</dbReference>
<dbReference type="eggNOG" id="COG3669">
    <property type="taxonomic scope" value="Bacteria"/>
</dbReference>
<dbReference type="eggNOG" id="COG3250">
    <property type="taxonomic scope" value="Bacteria"/>
</dbReference>
<dbReference type="EC" id="3.2.1.51" evidence="2"/>
<reference evidence="8" key="1">
    <citation type="submission" date="2009-10" db="EMBL/GenBank/DDBJ databases">
        <title>The genome sequence of Streptomyces sviceus strain ATCC 29083.</title>
        <authorList>
            <consortium name="The Broad Institute Genome Sequencing Platform"/>
            <consortium name="Broad Institute Microbial Sequencing Center"/>
            <person name="Fischbach M."/>
            <person name="Godfrey P."/>
            <person name="Ward D."/>
            <person name="Young S."/>
            <person name="Zeng Q."/>
            <person name="Koehrsen M."/>
            <person name="Alvarado L."/>
            <person name="Berlin A.M."/>
            <person name="Bochicchio J."/>
            <person name="Borenstein D."/>
            <person name="Chapman S.B."/>
            <person name="Chen Z."/>
            <person name="Engels R."/>
            <person name="Freedman E."/>
            <person name="Gellesch M."/>
            <person name="Goldberg J."/>
            <person name="Griggs A."/>
            <person name="Gujja S."/>
            <person name="Heilman E.R."/>
            <person name="Heiman D.I."/>
            <person name="Hepburn T.A."/>
            <person name="Howarth C."/>
            <person name="Jen D."/>
            <person name="Larson L."/>
            <person name="Lewis B."/>
            <person name="Mehta T."/>
            <person name="Park D."/>
            <person name="Pearson M."/>
            <person name="Richards J."/>
            <person name="Roberts A."/>
            <person name="Saif S."/>
            <person name="Shea T.D."/>
            <person name="Shenoy N."/>
            <person name="Sisk P."/>
            <person name="Stolte C."/>
            <person name="Sykes S.N."/>
            <person name="Thomson T."/>
            <person name="Walk T."/>
            <person name="White J."/>
            <person name="Yandava C."/>
            <person name="Straight P."/>
            <person name="Clardy J."/>
            <person name="Hung D."/>
            <person name="Kolter R."/>
            <person name="Mekalanos J."/>
            <person name="Walker S."/>
            <person name="Walsh C.T."/>
            <person name="Wieland-Brown L.C."/>
            <person name="Haas B."/>
            <person name="Nusbaum C."/>
            <person name="Birren B."/>
        </authorList>
    </citation>
    <scope>NUCLEOTIDE SEQUENCE [LARGE SCALE GENOMIC DNA]</scope>
    <source>
        <strain evidence="8">ATCC 29083</strain>
    </source>
</reference>
<dbReference type="SUPFAM" id="SSF49785">
    <property type="entry name" value="Galactose-binding domain-like"/>
    <property type="match status" value="1"/>
</dbReference>
<dbReference type="InterPro" id="IPR008979">
    <property type="entry name" value="Galactose-bd-like_sf"/>
</dbReference>
<comment type="similarity">
    <text evidence="1">Belongs to the glycosyl hydrolase 29 family.</text>
</comment>
<sequence>MALGHSSRVCEAIEEGDQPSRPPQAPRPQHSGGFLKCKKPCVSVEEGRGTPGTPSTLRYIQCLNHATRVRLDGLSSSRKESRHRARQRHHPCSLIHPMYQFAAGHWSEALTGLSHCLSRTAPPPCPQSPIPGGVRTNEQDTTVPESISRRSVLAGMAAMTVAATVGSAALATPAYAATAPTPLPLLPLRIPQVDLALEQQPDSKIQWLMDAKLGMFIHWGPYAGPAKGEWWMHNGPVTPENYRKYVTDATSEQFTADAYDPAAWAQLAKDFGAKYTTLTTRHHDGFALWPLNHPNAWSSGQAPLSRDFVKDYVAAVRAAGLKVGLYYSPIDWRYPGYYDVTGTNCATNPWGYTTDPAHKENARIMKTEVYESVKELVTQYGVIDDLWWDGGWIAEQGSDADGAFFWEPGQFRDTANQWPVDATYGETDASGKPLGLMGMVRKHQPDIVATSRSGWKGDYDSDEGPSVPSGAIRTGRLVEKVFTVGSTWGYNSNGSVMSYGTAMNILVNCWIRNMTAMVNVGPDRHGTVPSGQASLLRQIGTFMTACGQSVYGTRGGPWNPVDGQYGFTYKDNTFYAHLLPGYSGTTFTTPSIGDAQVTRVFDVRSGAGLTYSVAGDGRVTVNGIDRTTHPQDSVVGITLDRSVQPADIAAGKTATADSEETSKGNTAAKALDGSTATRWCANDGQTGHWLKVDLGSTRSLTGTRIAWELDKTNYRYKVEGSTDNSTWTLLSDNTATTSTSQVQTVAFQAQARYVRVTVTGLPSSVYASIRNLEVYDRPFTADLGTYKIINRNSGKALDVEGASTADGAQLLQWPYGGGTNQQWTLLPNTDGSYRLVNVKSGKLLQSPDSTQGSILTQGTDTGSDNQWWKLVPSTTNGYYRLVNARTGWCADVAGGSTADRTNIIQWPITGVAWQDWQIVSL</sequence>
<dbReference type="CDD" id="cd00161">
    <property type="entry name" value="beta-trefoil_Ricin-like"/>
    <property type="match status" value="1"/>
</dbReference>
<keyword evidence="9" id="KW-1185">Reference proteome</keyword>
<keyword evidence="3" id="KW-0732">Signal</keyword>
<evidence type="ECO:0000256" key="5">
    <source>
        <dbReference type="ARBA" id="ARBA00023295"/>
    </source>
</evidence>
<dbReference type="InterPro" id="IPR017853">
    <property type="entry name" value="GH"/>
</dbReference>
<dbReference type="InterPro" id="IPR000421">
    <property type="entry name" value="FA58C"/>
</dbReference>
<dbReference type="GO" id="GO:0005764">
    <property type="term" value="C:lysosome"/>
    <property type="evidence" value="ECO:0007669"/>
    <property type="project" value="TreeGrafter"/>
</dbReference>
<organism evidence="8 9">
    <name type="scientific">Streptomyces sviceus (strain ATCC 29083 / DSM 924 / JCM 4929 / NBRC 13980 / NCIMB 11184 / NRRL 5439 / UC 5370)</name>
    <dbReference type="NCBI Taxonomy" id="463191"/>
    <lineage>
        <taxon>Bacteria</taxon>
        <taxon>Bacillati</taxon>
        <taxon>Actinomycetota</taxon>
        <taxon>Actinomycetes</taxon>
        <taxon>Kitasatosporales</taxon>
        <taxon>Streptomycetaceae</taxon>
        <taxon>Streptomyces</taxon>
    </lineage>
</organism>
<feature type="region of interest" description="Disordered" evidence="6">
    <location>
        <begin position="649"/>
        <end position="669"/>
    </location>
</feature>
<evidence type="ECO:0000313" key="8">
    <source>
        <dbReference type="EMBL" id="EDY56584.2"/>
    </source>
</evidence>
<proteinExistence type="inferred from homology"/>